<organism evidence="2 3">
    <name type="scientific">Puccinia sorghi</name>
    <dbReference type="NCBI Taxonomy" id="27349"/>
    <lineage>
        <taxon>Eukaryota</taxon>
        <taxon>Fungi</taxon>
        <taxon>Dikarya</taxon>
        <taxon>Basidiomycota</taxon>
        <taxon>Pucciniomycotina</taxon>
        <taxon>Pucciniomycetes</taxon>
        <taxon>Pucciniales</taxon>
        <taxon>Pucciniaceae</taxon>
        <taxon>Puccinia</taxon>
    </lineage>
</organism>
<evidence type="ECO:0000256" key="1">
    <source>
        <dbReference type="SAM" id="MobiDB-lite"/>
    </source>
</evidence>
<dbReference type="VEuPathDB" id="FungiDB:VP01_169g6"/>
<dbReference type="PANTHER" id="PTHR46579">
    <property type="entry name" value="F5/8 TYPE C DOMAIN-CONTAINING PROTEIN-RELATED"/>
    <property type="match status" value="1"/>
</dbReference>
<proteinExistence type="predicted"/>
<feature type="compositionally biased region" description="Basic residues" evidence="1">
    <location>
        <begin position="1"/>
        <end position="11"/>
    </location>
</feature>
<evidence type="ECO:0000313" key="2">
    <source>
        <dbReference type="EMBL" id="KNZ59587.1"/>
    </source>
</evidence>
<sequence>MVGLKTRRTRNKIGTSSSQQESSTDEDDLREVDVIGRPQGLERGPSVRLGSEGVVYDCSCFYSNRFANSNPSILHLCLFAAICHVLDSCSLTTSSFILKSQVNFLTIVLSYGLLACKPRTLLPQEHEALKQIPVDINTALSWLRISPKLNRFICCAACFAIYPDNQTAPSCCTYLHIHDKTTDSTSAQHDNDRTRTPIRQYATQDLVHWLARLFSQPSIEDALDLTATNSRKPYDPTHVSDIQELRIWKEFLGPDGKQYTSSSSNLVFGMFTDAINPYGSRQLGKHVSITFLIMVCLSLPVELRRLPENVFLVGITPGPKEPTVELFNWILIPIKGRHIFGSLLPFFADLPALRRSLGFASPSATRMCSYCLLPRQDLSNLDSTTWPKRTQKDHTLWATKYHHAQTRTLRDKLLQDHGARYSVLLKLEYWNIIDNHVVDSMHNLLLGLLQWHCRKFWCIAIDDGWCEDCTAVTDEVVFDSFALNFINKMLPRIRIPTWIKRAVPVLGKASFGKLKADEWRNLFTPLPKYTSLLLNFAHLVSLVNVAMRRSTSSKQIGLYCHHIQSYLKSCLVIFEGVKLAPNHHMAIHLADCMEKFGPTRSYWSFPMERMMGQILKVCDNNRLGNDLTVSSSCSEMEITFINKFCEVGNLKSLLEAQQLPSTILPFFEGSLDDQILEALIHKMNRSFPIEDKAWIASHEYSCKEVTDRVNYAPVNSRVIFLKDYSIGNQVYSTSWSSFGRIESIFRHSRLKPHDKVLKDVFFTIKPLSTIPPVTSNAFRKLAAFEMQVSLWIEILTHCAWIEFEPREISKDIEFGTIAVVMLDRS</sequence>
<dbReference type="EMBL" id="LAVV01006503">
    <property type="protein sequence ID" value="KNZ59587.1"/>
    <property type="molecule type" value="Genomic_DNA"/>
</dbReference>
<dbReference type="Proteomes" id="UP000037035">
    <property type="component" value="Unassembled WGS sequence"/>
</dbReference>
<feature type="region of interest" description="Disordered" evidence="1">
    <location>
        <begin position="1"/>
        <end position="31"/>
    </location>
</feature>
<keyword evidence="3" id="KW-1185">Reference proteome</keyword>
<name>A0A0L6VGA6_9BASI</name>
<comment type="caution">
    <text evidence="2">The sequence shown here is derived from an EMBL/GenBank/DDBJ whole genome shotgun (WGS) entry which is preliminary data.</text>
</comment>
<dbReference type="PANTHER" id="PTHR46579:SF1">
    <property type="entry name" value="F5_8 TYPE C DOMAIN-CONTAINING PROTEIN"/>
    <property type="match status" value="1"/>
</dbReference>
<reference evidence="2 3" key="1">
    <citation type="submission" date="2015-08" db="EMBL/GenBank/DDBJ databases">
        <title>Next Generation Sequencing and Analysis of the Genome of Puccinia sorghi L Schw, the Causal Agent of Maize Common Rust.</title>
        <authorList>
            <person name="Rochi L."/>
            <person name="Burguener G."/>
            <person name="Darino M."/>
            <person name="Turjanski A."/>
            <person name="Kreff E."/>
            <person name="Dieguez M.J."/>
            <person name="Sacco F."/>
        </authorList>
    </citation>
    <scope>NUCLEOTIDE SEQUENCE [LARGE SCALE GENOMIC DNA]</scope>
    <source>
        <strain evidence="2 3">RO10H11247</strain>
    </source>
</reference>
<dbReference type="OrthoDB" id="2506343at2759"/>
<gene>
    <name evidence="2" type="ORF">VP01_169g6</name>
</gene>
<protein>
    <submittedName>
        <fullName evidence="2">Uncharacterized protein</fullName>
    </submittedName>
</protein>
<evidence type="ECO:0000313" key="3">
    <source>
        <dbReference type="Proteomes" id="UP000037035"/>
    </source>
</evidence>
<accession>A0A0L6VGA6</accession>
<dbReference type="AlphaFoldDB" id="A0A0L6VGA6"/>